<reference evidence="1 2" key="1">
    <citation type="journal article" date="2022" name="Hortic Res">
        <title>A haplotype resolved chromosomal level avocado genome allows analysis of novel avocado genes.</title>
        <authorList>
            <person name="Nath O."/>
            <person name="Fletcher S.J."/>
            <person name="Hayward A."/>
            <person name="Shaw L.M."/>
            <person name="Masouleh A.K."/>
            <person name="Furtado A."/>
            <person name="Henry R.J."/>
            <person name="Mitter N."/>
        </authorList>
    </citation>
    <scope>NUCLEOTIDE SEQUENCE [LARGE SCALE GENOMIC DNA]</scope>
    <source>
        <strain evidence="2">cv. Hass</strain>
    </source>
</reference>
<comment type="caution">
    <text evidence="1">The sequence shown here is derived from an EMBL/GenBank/DDBJ whole genome shotgun (WGS) entry which is preliminary data.</text>
</comment>
<evidence type="ECO:0000313" key="2">
    <source>
        <dbReference type="Proteomes" id="UP001234297"/>
    </source>
</evidence>
<proteinExistence type="predicted"/>
<organism evidence="1 2">
    <name type="scientific">Persea americana</name>
    <name type="common">Avocado</name>
    <dbReference type="NCBI Taxonomy" id="3435"/>
    <lineage>
        <taxon>Eukaryota</taxon>
        <taxon>Viridiplantae</taxon>
        <taxon>Streptophyta</taxon>
        <taxon>Embryophyta</taxon>
        <taxon>Tracheophyta</taxon>
        <taxon>Spermatophyta</taxon>
        <taxon>Magnoliopsida</taxon>
        <taxon>Magnoliidae</taxon>
        <taxon>Laurales</taxon>
        <taxon>Lauraceae</taxon>
        <taxon>Persea</taxon>
    </lineage>
</organism>
<keyword evidence="2" id="KW-1185">Reference proteome</keyword>
<protein>
    <submittedName>
        <fullName evidence="1">Uncharacterized protein</fullName>
    </submittedName>
</protein>
<name>A0ACC2KKZ3_PERAE</name>
<accession>A0ACC2KKZ3</accession>
<dbReference type="Proteomes" id="UP001234297">
    <property type="component" value="Chromosome 10"/>
</dbReference>
<evidence type="ECO:0000313" key="1">
    <source>
        <dbReference type="EMBL" id="KAJ8621859.1"/>
    </source>
</evidence>
<gene>
    <name evidence="1" type="ORF">MRB53_030388</name>
</gene>
<dbReference type="EMBL" id="CM056818">
    <property type="protein sequence ID" value="KAJ8621859.1"/>
    <property type="molecule type" value="Genomic_DNA"/>
</dbReference>
<sequence length="233" mass="25581">MRHFEGNVRSTGNSICTTGSDEYTHLLNSPDPIFGQNVLLSTPTIIPKLPTREEQRFISIAIPSSTVFKQGQLFFFHRFIILLLVHSSKSLLPLLQEAPNPETIEHVLWAIYALSASAYASTASALSSSPSAAGFLPQLAELMRQGGSVRGMKVGCDGDRGRRWVLGVLIGWEKADGGEMVVLGMDGWEDDEGERDGFCSCARRASGRDGRQDDDGGEMVVLCRETMERMKWG</sequence>